<dbReference type="Proteomes" id="UP000242287">
    <property type="component" value="Unassembled WGS sequence"/>
</dbReference>
<dbReference type="Gene3D" id="1.20.1280.50">
    <property type="match status" value="1"/>
</dbReference>
<dbReference type="EMBL" id="KZ302169">
    <property type="protein sequence ID" value="PFH46663.1"/>
    <property type="molecule type" value="Genomic_DNA"/>
</dbReference>
<evidence type="ECO:0000259" key="1">
    <source>
        <dbReference type="Pfam" id="PF12937"/>
    </source>
</evidence>
<gene>
    <name evidence="2" type="ORF">AMATHDRAFT_69292</name>
</gene>
<dbReference type="PANTHER" id="PTHR38926:SF5">
    <property type="entry name" value="F-BOX AND LEUCINE-RICH REPEAT PROTEIN 6"/>
    <property type="match status" value="1"/>
</dbReference>
<dbReference type="SUPFAM" id="SSF52047">
    <property type="entry name" value="RNI-like"/>
    <property type="match status" value="1"/>
</dbReference>
<sequence>MKLPDDILHDIFSLFATQVVLPLQKKPFALVLSHVCSSWRCVALNTPTLWNNVAINFRPAKEDDIHAWLSYASRSLVSISVPYFLSNSDLKKVIHSIILRYRLKRLMVYIRFNQLEIFLSEAKNETLEELKLQSMNISTQNFVPLYPLDSCSFPSLTSFKLKSPGHPLDIQRFHHIPWSRLHYLQLDMSIHLTSLLQHLKQSLELKFLQVAVLDDVGHHLPSEDILLPHLSHLGIRVKGPGYHDPCNVIRHLIHPRLQTLHLQATEIRWNWELFSTLSRQSHFNSLRKLQISGDVDPAIPIDLLLKDMPQLHELQFPQFARVNEHTLDGLLTGEIGPSLTHIGRLYYGSNPEELLTVVEERLRATNRNRQDMAPTRHVLVQYSPFRIPLRDRASALRKQGIVLTLILTNTSGSTSTETRCFHNLGLKTLDTSHAITDVFHGVIPVERLIVHYETEIHDS</sequence>
<dbReference type="PANTHER" id="PTHR38926">
    <property type="entry name" value="F-BOX DOMAIN CONTAINING PROTEIN, EXPRESSED"/>
    <property type="match status" value="1"/>
</dbReference>
<dbReference type="InterPro" id="IPR001810">
    <property type="entry name" value="F-box_dom"/>
</dbReference>
<protein>
    <recommendedName>
        <fullName evidence="1">F-box domain-containing protein</fullName>
    </recommendedName>
</protein>
<name>A0A2A9NG89_9AGAR</name>
<dbReference type="OrthoDB" id="3253362at2759"/>
<dbReference type="Pfam" id="PF12937">
    <property type="entry name" value="F-box-like"/>
    <property type="match status" value="1"/>
</dbReference>
<reference evidence="2 3" key="1">
    <citation type="submission" date="2014-02" db="EMBL/GenBank/DDBJ databases">
        <title>Transposable element dynamics among asymbiotic and ectomycorrhizal Amanita fungi.</title>
        <authorList>
            <consortium name="DOE Joint Genome Institute"/>
            <person name="Hess J."/>
            <person name="Skrede I."/>
            <person name="Wolfe B."/>
            <person name="LaButti K."/>
            <person name="Ohm R.A."/>
            <person name="Grigoriev I.V."/>
            <person name="Pringle A."/>
        </authorList>
    </citation>
    <scope>NUCLEOTIDE SEQUENCE [LARGE SCALE GENOMIC DNA]</scope>
    <source>
        <strain evidence="2 3">SKay4041</strain>
    </source>
</reference>
<proteinExistence type="predicted"/>
<evidence type="ECO:0000313" key="3">
    <source>
        <dbReference type="Proteomes" id="UP000242287"/>
    </source>
</evidence>
<evidence type="ECO:0000313" key="2">
    <source>
        <dbReference type="EMBL" id="PFH46663.1"/>
    </source>
</evidence>
<dbReference type="AlphaFoldDB" id="A0A2A9NG89"/>
<organism evidence="2 3">
    <name type="scientific">Amanita thiersii Skay4041</name>
    <dbReference type="NCBI Taxonomy" id="703135"/>
    <lineage>
        <taxon>Eukaryota</taxon>
        <taxon>Fungi</taxon>
        <taxon>Dikarya</taxon>
        <taxon>Basidiomycota</taxon>
        <taxon>Agaricomycotina</taxon>
        <taxon>Agaricomycetes</taxon>
        <taxon>Agaricomycetidae</taxon>
        <taxon>Agaricales</taxon>
        <taxon>Pluteineae</taxon>
        <taxon>Amanitaceae</taxon>
        <taxon>Amanita</taxon>
    </lineage>
</organism>
<keyword evidence="3" id="KW-1185">Reference proteome</keyword>
<accession>A0A2A9NG89</accession>
<feature type="domain" description="F-box" evidence="1">
    <location>
        <begin position="2"/>
        <end position="54"/>
    </location>
</feature>